<dbReference type="InterPro" id="IPR011701">
    <property type="entry name" value="MFS"/>
</dbReference>
<evidence type="ECO:0000256" key="2">
    <source>
        <dbReference type="ARBA" id="ARBA00022989"/>
    </source>
</evidence>
<accession>A0AAE3G4B1</accession>
<feature type="transmembrane region" description="Helical" evidence="4">
    <location>
        <begin position="129"/>
        <end position="149"/>
    </location>
</feature>
<reference evidence="6" key="1">
    <citation type="submission" date="2022-03" db="EMBL/GenBank/DDBJ databases">
        <title>Genomic Encyclopedia of Type Strains, Phase III (KMG-III): the genomes of soil and plant-associated and newly described type strains.</title>
        <authorList>
            <person name="Whitman W."/>
        </authorList>
    </citation>
    <scope>NUCLEOTIDE SEQUENCE</scope>
    <source>
        <strain evidence="6">ANL 6-2</strain>
    </source>
</reference>
<evidence type="ECO:0000256" key="3">
    <source>
        <dbReference type="ARBA" id="ARBA00023136"/>
    </source>
</evidence>
<dbReference type="PANTHER" id="PTHR11360:SF284">
    <property type="entry name" value="EG:103B4.3 PROTEIN-RELATED"/>
    <property type="match status" value="1"/>
</dbReference>
<feature type="domain" description="Major facilitator superfamily (MFS) profile" evidence="5">
    <location>
        <begin position="19"/>
        <end position="249"/>
    </location>
</feature>
<feature type="transmembrane region" description="Helical" evidence="4">
    <location>
        <begin position="19"/>
        <end position="36"/>
    </location>
</feature>
<evidence type="ECO:0000256" key="4">
    <source>
        <dbReference type="SAM" id="Phobius"/>
    </source>
</evidence>
<evidence type="ECO:0000259" key="5">
    <source>
        <dbReference type="PROSITE" id="PS50850"/>
    </source>
</evidence>
<keyword evidence="7" id="KW-1185">Reference proteome</keyword>
<dbReference type="InterPro" id="IPR020846">
    <property type="entry name" value="MFS_dom"/>
</dbReference>
<feature type="transmembrane region" description="Helical" evidence="4">
    <location>
        <begin position="155"/>
        <end position="177"/>
    </location>
</feature>
<feature type="transmembrane region" description="Helical" evidence="4">
    <location>
        <begin position="96"/>
        <end position="117"/>
    </location>
</feature>
<gene>
    <name evidence="6" type="ORF">J2T57_000746</name>
</gene>
<keyword evidence="1 4" id="KW-0812">Transmembrane</keyword>
<name>A0AAE3G4B1_9GAMM</name>
<dbReference type="GO" id="GO:0022857">
    <property type="term" value="F:transmembrane transporter activity"/>
    <property type="evidence" value="ECO:0007669"/>
    <property type="project" value="InterPro"/>
</dbReference>
<keyword evidence="3 4" id="KW-0472">Membrane</keyword>
<evidence type="ECO:0000313" key="7">
    <source>
        <dbReference type="Proteomes" id="UP001205843"/>
    </source>
</evidence>
<feature type="transmembrane region" description="Helical" evidence="4">
    <location>
        <begin position="184"/>
        <end position="207"/>
    </location>
</feature>
<dbReference type="Gene3D" id="1.20.1250.20">
    <property type="entry name" value="MFS general substrate transporter like domains"/>
    <property type="match status" value="1"/>
</dbReference>
<evidence type="ECO:0000313" key="6">
    <source>
        <dbReference type="EMBL" id="MCP1673647.1"/>
    </source>
</evidence>
<feature type="transmembrane region" description="Helical" evidence="4">
    <location>
        <begin position="219"/>
        <end position="238"/>
    </location>
</feature>
<dbReference type="RefSeq" id="WP_253474425.1">
    <property type="nucleotide sequence ID" value="NZ_JALJXV010000002.1"/>
</dbReference>
<evidence type="ECO:0000256" key="1">
    <source>
        <dbReference type="ARBA" id="ARBA00022692"/>
    </source>
</evidence>
<dbReference type="AlphaFoldDB" id="A0AAE3G4B1"/>
<dbReference type="Pfam" id="PF07690">
    <property type="entry name" value="MFS_1"/>
    <property type="match status" value="1"/>
</dbReference>
<comment type="caution">
    <text evidence="6">The sequence shown here is derived from an EMBL/GenBank/DDBJ whole genome shotgun (WGS) entry which is preliminary data.</text>
</comment>
<protein>
    <submittedName>
        <fullName evidence="6">MFS family permease</fullName>
    </submittedName>
</protein>
<dbReference type="EMBL" id="JALJXV010000002">
    <property type="protein sequence ID" value="MCP1673647.1"/>
    <property type="molecule type" value="Genomic_DNA"/>
</dbReference>
<organism evidence="6 7">
    <name type="scientific">Natronocella acetinitrilica</name>
    <dbReference type="NCBI Taxonomy" id="414046"/>
    <lineage>
        <taxon>Bacteria</taxon>
        <taxon>Pseudomonadati</taxon>
        <taxon>Pseudomonadota</taxon>
        <taxon>Gammaproteobacteria</taxon>
        <taxon>Chromatiales</taxon>
        <taxon>Ectothiorhodospiraceae</taxon>
        <taxon>Natronocella</taxon>
    </lineage>
</organism>
<sequence length="249" mass="25945">MHPYTSRRQPDDSLLRPDILLVIAAAACIVALGMGMRQAFGLFMPSVTGELGGGREMFGLAIALQNLLWGLSQPGVGMLADRYGSRLVAACGGLDASVGAAALALVGLFNMIGSLTFGGLGDRLPKPKLLSALYAGRVVVIIAFLLTPLTTASTLIFSAAIGFLWLGTVPLTSGLVAQIFGPRYLSSLFGIVFLSHQLGSFSGAWLGGWIFEIAGSYDMVWILAVVLGVLATALHLPISDKALPKPATA</sequence>
<keyword evidence="2 4" id="KW-1133">Transmembrane helix</keyword>
<proteinExistence type="predicted"/>
<dbReference type="InterPro" id="IPR036259">
    <property type="entry name" value="MFS_trans_sf"/>
</dbReference>
<dbReference type="Proteomes" id="UP001205843">
    <property type="component" value="Unassembled WGS sequence"/>
</dbReference>
<dbReference type="PANTHER" id="PTHR11360">
    <property type="entry name" value="MONOCARBOXYLATE TRANSPORTER"/>
    <property type="match status" value="1"/>
</dbReference>
<dbReference type="InterPro" id="IPR050327">
    <property type="entry name" value="Proton-linked_MCT"/>
</dbReference>
<dbReference type="PROSITE" id="PS50850">
    <property type="entry name" value="MFS"/>
    <property type="match status" value="1"/>
</dbReference>
<dbReference type="SUPFAM" id="SSF103473">
    <property type="entry name" value="MFS general substrate transporter"/>
    <property type="match status" value="2"/>
</dbReference>